<evidence type="ECO:0000256" key="2">
    <source>
        <dbReference type="SAM" id="Phobius"/>
    </source>
</evidence>
<evidence type="ECO:0000313" key="3">
    <source>
        <dbReference type="EMBL" id="MEE6261407.1"/>
    </source>
</evidence>
<proteinExistence type="predicted"/>
<sequence>MSEELLGRVVEVLVTIVEAVGAAVIFVGAVWSAARFVVSGVRHRSAAVFTPIRLSLGRFLTLGLEFQLAADILRTAVSPSFGQLGRLAAIATIRTALNYFLRREIEREQRQLGTGEPGRRAAGAGRSGAAPASGDLFGEAGGGPAGHASGPDPADRR</sequence>
<dbReference type="EMBL" id="JAZGQK010000020">
    <property type="protein sequence ID" value="MEE6261407.1"/>
    <property type="molecule type" value="Genomic_DNA"/>
</dbReference>
<dbReference type="InterPro" id="IPR012427">
    <property type="entry name" value="DUF1622"/>
</dbReference>
<keyword evidence="2" id="KW-0812">Transmembrane</keyword>
<feature type="transmembrane region" description="Helical" evidence="2">
    <location>
        <begin position="12"/>
        <end position="34"/>
    </location>
</feature>
<feature type="region of interest" description="Disordered" evidence="1">
    <location>
        <begin position="110"/>
        <end position="157"/>
    </location>
</feature>
<dbReference type="Pfam" id="PF07784">
    <property type="entry name" value="DUF1622"/>
    <property type="match status" value="1"/>
</dbReference>
<evidence type="ECO:0000313" key="4">
    <source>
        <dbReference type="Proteomes" id="UP001332243"/>
    </source>
</evidence>
<keyword evidence="4" id="KW-1185">Reference proteome</keyword>
<comment type="caution">
    <text evidence="3">The sequence shown here is derived from an EMBL/GenBank/DDBJ whole genome shotgun (WGS) entry which is preliminary data.</text>
</comment>
<organism evidence="3 4">
    <name type="scientific">Plantactinospora sonchi</name>
    <dbReference type="NCBI Taxonomy" id="1544735"/>
    <lineage>
        <taxon>Bacteria</taxon>
        <taxon>Bacillati</taxon>
        <taxon>Actinomycetota</taxon>
        <taxon>Actinomycetes</taxon>
        <taxon>Micromonosporales</taxon>
        <taxon>Micromonosporaceae</taxon>
        <taxon>Plantactinospora</taxon>
    </lineage>
</organism>
<dbReference type="PANTHER" id="PTHR38468:SF1">
    <property type="entry name" value="SLL0939 PROTEIN"/>
    <property type="match status" value="1"/>
</dbReference>
<dbReference type="PANTHER" id="PTHR38468">
    <property type="entry name" value="SLL0939 PROTEIN"/>
    <property type="match status" value="1"/>
</dbReference>
<keyword evidence="2" id="KW-1133">Transmembrane helix</keyword>
<accession>A0ABU7RY28</accession>
<gene>
    <name evidence="3" type="ORF">V1633_23265</name>
</gene>
<protein>
    <submittedName>
        <fullName evidence="3">DUF1622 domain-containing protein</fullName>
    </submittedName>
</protein>
<reference evidence="3 4" key="1">
    <citation type="submission" date="2024-01" db="EMBL/GenBank/DDBJ databases">
        <title>Genome insights into Plantactinospora sonchi sp. nov.</title>
        <authorList>
            <person name="Wang L."/>
        </authorList>
    </citation>
    <scope>NUCLEOTIDE SEQUENCE [LARGE SCALE GENOMIC DNA]</scope>
    <source>
        <strain evidence="3 4">NEAU-QY2</strain>
    </source>
</reference>
<keyword evidence="2" id="KW-0472">Membrane</keyword>
<feature type="compositionally biased region" description="Low complexity" evidence="1">
    <location>
        <begin position="146"/>
        <end position="157"/>
    </location>
</feature>
<feature type="compositionally biased region" description="Low complexity" evidence="1">
    <location>
        <begin position="120"/>
        <end position="138"/>
    </location>
</feature>
<name>A0ABU7RY28_9ACTN</name>
<evidence type="ECO:0000256" key="1">
    <source>
        <dbReference type="SAM" id="MobiDB-lite"/>
    </source>
</evidence>
<dbReference type="Proteomes" id="UP001332243">
    <property type="component" value="Unassembled WGS sequence"/>
</dbReference>